<keyword evidence="3" id="KW-0597">Phosphoprotein</keyword>
<evidence type="ECO:0000256" key="4">
    <source>
        <dbReference type="SAM" id="Phobius"/>
    </source>
</evidence>
<evidence type="ECO:0000313" key="6">
    <source>
        <dbReference type="EMBL" id="AHE55402.1"/>
    </source>
</evidence>
<dbReference type="HOGENOM" id="CLU_017728_0_0_5"/>
<dbReference type="STRING" id="1123269.NX02_18665"/>
<dbReference type="InterPro" id="IPR036890">
    <property type="entry name" value="HATPase_C_sf"/>
</dbReference>
<dbReference type="PATRIC" id="fig|1123269.5.peg.3655"/>
<dbReference type="SMART" id="SM00388">
    <property type="entry name" value="HisKA"/>
    <property type="match status" value="1"/>
</dbReference>
<evidence type="ECO:0000256" key="2">
    <source>
        <dbReference type="ARBA" id="ARBA00012438"/>
    </source>
</evidence>
<dbReference type="KEGG" id="ssan:NX02_18665"/>
<dbReference type="InterPro" id="IPR003661">
    <property type="entry name" value="HisK_dim/P_dom"/>
</dbReference>
<dbReference type="PANTHER" id="PTHR43065:SF42">
    <property type="entry name" value="TWO-COMPONENT SENSOR PPRA"/>
    <property type="match status" value="1"/>
</dbReference>
<keyword evidence="7" id="KW-1185">Reference proteome</keyword>
<sequence length="816" mass="86995">MKLFDRIAVALLVALLSWLMFMGSSTSDPAAVEARGALDAMLSHEDALRRDVLSARAGLLNNYDPIAADIAGMDRAAQTVDRRLSGTGAGHLGKALIERVRRQEALANRFNSIDALLHNSLAYLRTYSRDLTLQTAATPLRPSIDRLSSAMLNLTLVSSAAAKAEVAGSLDALARQCRTFRCPPDVDRLLAHGRLLNALLPEAGETVEALIRSDQRLPDAIRAALLDRQTNADTWARRYGVLLYIASLLLLYLLVRWGLAMRAHAAALGRQAALEHAIANLSRTLLGTPVDDLDRRIVPTLGELAAAIGADEALLRTAQSGRIRAWPAAEGVLERFWPVLLEHLPAEAHDHKHRVLRISRARASPGSPVWRAFAATGLQSCLCIVQRAQSGSRQTASLLCFGFKAESGWDAKDAAILGAVLDSIMLASDRATAADERRRLEARLAHAGRMEAVGAFASGIAHNFNNLLGAITGHAEMALDVVRPRSTLKPHLEQIELSAARGRDLVKALLGYGRRSQRSRTPTDLDALVRETCQLAQAAIGNAHEIEVSGKITDVPVVTDATQLQQTLLNLCSNAADASRPGTPIRIRCGRVDVREGVDAPDELEHGPYATIAVADEGIGMSPEVIRQAFEPFFTTRPSGTGLGLSTAREIAREHGGTLTLSSVPGIGTTATIWIPLTAAALPDAEQRDADAPLPADGAGQVVLLLAPTDTERLSAEDLLAALGYEPVGFTDGWAAVAALEAAPSRFDIVLAMGPADDNGISWLFERARSRHPGAPRVLACHAPHGQNVDLLSRSGATNVVNLPLEARGVAAALAG</sequence>
<evidence type="ECO:0000313" key="7">
    <source>
        <dbReference type="Proteomes" id="UP000018851"/>
    </source>
</evidence>
<comment type="catalytic activity">
    <reaction evidence="1">
        <text>ATP + protein L-histidine = ADP + protein N-phospho-L-histidine.</text>
        <dbReference type="EC" id="2.7.13.3"/>
    </reaction>
</comment>
<feature type="domain" description="Histidine kinase" evidence="5">
    <location>
        <begin position="459"/>
        <end position="679"/>
    </location>
</feature>
<dbReference type="Proteomes" id="UP000018851">
    <property type="component" value="Chromosome"/>
</dbReference>
<dbReference type="Gene3D" id="3.30.565.10">
    <property type="entry name" value="Histidine kinase-like ATPase, C-terminal domain"/>
    <property type="match status" value="1"/>
</dbReference>
<dbReference type="SMART" id="SM00387">
    <property type="entry name" value="HATPase_c"/>
    <property type="match status" value="1"/>
</dbReference>
<keyword evidence="4" id="KW-0472">Membrane</keyword>
<keyword evidence="4" id="KW-0812">Transmembrane</keyword>
<proteinExistence type="predicted"/>
<evidence type="ECO:0000256" key="1">
    <source>
        <dbReference type="ARBA" id="ARBA00000085"/>
    </source>
</evidence>
<dbReference type="PANTHER" id="PTHR43065">
    <property type="entry name" value="SENSOR HISTIDINE KINASE"/>
    <property type="match status" value="1"/>
</dbReference>
<dbReference type="InterPro" id="IPR004358">
    <property type="entry name" value="Sig_transdc_His_kin-like_C"/>
</dbReference>
<protein>
    <recommendedName>
        <fullName evidence="2">histidine kinase</fullName>
        <ecNumber evidence="2">2.7.13.3</ecNumber>
    </recommendedName>
</protein>
<keyword evidence="4" id="KW-1133">Transmembrane helix</keyword>
<evidence type="ECO:0000259" key="5">
    <source>
        <dbReference type="PROSITE" id="PS50109"/>
    </source>
</evidence>
<dbReference type="eggNOG" id="COG4191">
    <property type="taxonomic scope" value="Bacteria"/>
</dbReference>
<dbReference type="InterPro" id="IPR036097">
    <property type="entry name" value="HisK_dim/P_sf"/>
</dbReference>
<feature type="transmembrane region" description="Helical" evidence="4">
    <location>
        <begin position="235"/>
        <end position="255"/>
    </location>
</feature>
<dbReference type="Gene3D" id="1.10.287.130">
    <property type="match status" value="1"/>
</dbReference>
<dbReference type="SUPFAM" id="SSF55874">
    <property type="entry name" value="ATPase domain of HSP90 chaperone/DNA topoisomerase II/histidine kinase"/>
    <property type="match status" value="1"/>
</dbReference>
<gene>
    <name evidence="6" type="ORF">NX02_18665</name>
</gene>
<dbReference type="OrthoDB" id="7533341at2"/>
<dbReference type="RefSeq" id="WP_025293577.1">
    <property type="nucleotide sequence ID" value="NZ_CP006644.1"/>
</dbReference>
<accession>W0AFS8</accession>
<dbReference type="EMBL" id="CP006644">
    <property type="protein sequence ID" value="AHE55402.1"/>
    <property type="molecule type" value="Genomic_DNA"/>
</dbReference>
<dbReference type="InterPro" id="IPR045812">
    <property type="entry name" value="DAHL"/>
</dbReference>
<dbReference type="InterPro" id="IPR005467">
    <property type="entry name" value="His_kinase_dom"/>
</dbReference>
<reference evidence="6 7" key="1">
    <citation type="submission" date="2013-07" db="EMBL/GenBank/DDBJ databases">
        <title>Completed genome of Sphingomonas sanxanigenens NX02.</title>
        <authorList>
            <person name="Ma T."/>
            <person name="Huang H."/>
            <person name="Wu M."/>
            <person name="Li X."/>
            <person name="Li G."/>
        </authorList>
    </citation>
    <scope>NUCLEOTIDE SEQUENCE [LARGE SCALE GENOMIC DNA]</scope>
    <source>
        <strain evidence="6 7">NX02</strain>
    </source>
</reference>
<name>W0AFS8_9SPHN</name>
<dbReference type="GO" id="GO:0000155">
    <property type="term" value="F:phosphorelay sensor kinase activity"/>
    <property type="evidence" value="ECO:0007669"/>
    <property type="project" value="InterPro"/>
</dbReference>
<dbReference type="Pfam" id="PF19443">
    <property type="entry name" value="DAHL"/>
    <property type="match status" value="1"/>
</dbReference>
<evidence type="ECO:0000256" key="3">
    <source>
        <dbReference type="ARBA" id="ARBA00022553"/>
    </source>
</evidence>
<dbReference type="InterPro" id="IPR003594">
    <property type="entry name" value="HATPase_dom"/>
</dbReference>
<organism evidence="6 7">
    <name type="scientific">Sphingomonas sanxanigenens DSM 19645 = NX02</name>
    <dbReference type="NCBI Taxonomy" id="1123269"/>
    <lineage>
        <taxon>Bacteria</taxon>
        <taxon>Pseudomonadati</taxon>
        <taxon>Pseudomonadota</taxon>
        <taxon>Alphaproteobacteria</taxon>
        <taxon>Sphingomonadales</taxon>
        <taxon>Sphingomonadaceae</taxon>
        <taxon>Sphingomonas</taxon>
    </lineage>
</organism>
<dbReference type="PRINTS" id="PR00344">
    <property type="entry name" value="BCTRLSENSOR"/>
</dbReference>
<dbReference type="AlphaFoldDB" id="W0AFS8"/>
<dbReference type="PROSITE" id="PS50109">
    <property type="entry name" value="HIS_KIN"/>
    <property type="match status" value="1"/>
</dbReference>
<dbReference type="Pfam" id="PF02518">
    <property type="entry name" value="HATPase_c"/>
    <property type="match status" value="1"/>
</dbReference>
<dbReference type="EC" id="2.7.13.3" evidence="2"/>
<dbReference type="SUPFAM" id="SSF47384">
    <property type="entry name" value="Homodimeric domain of signal transducing histidine kinase"/>
    <property type="match status" value="1"/>
</dbReference>